<dbReference type="AlphaFoldDB" id="A0A5D0NXL1"/>
<name>A0A5D0NXL1_9ACTN</name>
<dbReference type="Proteomes" id="UP000323380">
    <property type="component" value="Unassembled WGS sequence"/>
</dbReference>
<keyword evidence="2" id="KW-1185">Reference proteome</keyword>
<dbReference type="EMBL" id="VSFG01000001">
    <property type="protein sequence ID" value="TYB48859.1"/>
    <property type="molecule type" value="Genomic_DNA"/>
</dbReference>
<organism evidence="1 2">
    <name type="scientific">Actinomadura chibensis</name>
    <dbReference type="NCBI Taxonomy" id="392828"/>
    <lineage>
        <taxon>Bacteria</taxon>
        <taxon>Bacillati</taxon>
        <taxon>Actinomycetota</taxon>
        <taxon>Actinomycetes</taxon>
        <taxon>Streptosporangiales</taxon>
        <taxon>Thermomonosporaceae</taxon>
        <taxon>Actinomadura</taxon>
    </lineage>
</organism>
<dbReference type="RefSeq" id="WP_067895555.1">
    <property type="nucleotide sequence ID" value="NZ_VSFG01000001.1"/>
</dbReference>
<reference evidence="1 2" key="1">
    <citation type="submission" date="2019-08" db="EMBL/GenBank/DDBJ databases">
        <title>Actinomadura sp. nov. CYP1-5 isolated from mountain soil.</title>
        <authorList>
            <person name="Songsumanus A."/>
            <person name="Kuncharoen N."/>
            <person name="Kudo T."/>
            <person name="Yuki M."/>
            <person name="Igarashi Y."/>
            <person name="Tanasupawat S."/>
        </authorList>
    </citation>
    <scope>NUCLEOTIDE SEQUENCE [LARGE SCALE GENOMIC DNA]</scope>
    <source>
        <strain evidence="1 2">JCM 14158</strain>
    </source>
</reference>
<evidence type="ECO:0000313" key="2">
    <source>
        <dbReference type="Proteomes" id="UP000323380"/>
    </source>
</evidence>
<comment type="caution">
    <text evidence="1">The sequence shown here is derived from an EMBL/GenBank/DDBJ whole genome shotgun (WGS) entry which is preliminary data.</text>
</comment>
<accession>A0A5D0NXL1</accession>
<evidence type="ECO:0000313" key="1">
    <source>
        <dbReference type="EMBL" id="TYB48859.1"/>
    </source>
</evidence>
<gene>
    <name evidence="1" type="ORF">FXF69_06805</name>
</gene>
<sequence length="83" mass="8917">MTALYVLDVPEFAPLADAATADSPITRTRVGAYLKVAADGEIVIDRAATSFRDAVWFSVLGGGFSGDLLRYDADEIRIAPARR</sequence>
<proteinExistence type="predicted"/>
<protein>
    <submittedName>
        <fullName evidence="1">Uncharacterized protein</fullName>
    </submittedName>
</protein>
<dbReference type="STRING" id="1220554.GCA_001552135_04866"/>